<dbReference type="InterPro" id="IPR036397">
    <property type="entry name" value="RNaseH_sf"/>
</dbReference>
<evidence type="ECO:0000313" key="2">
    <source>
        <dbReference type="EMBL" id="MFA0792047.1"/>
    </source>
</evidence>
<evidence type="ECO:0000259" key="1">
    <source>
        <dbReference type="Pfam" id="PF13333"/>
    </source>
</evidence>
<dbReference type="InterPro" id="IPR001584">
    <property type="entry name" value="Integrase_cat-core"/>
</dbReference>
<dbReference type="InterPro" id="IPR050900">
    <property type="entry name" value="Transposase_IS3/IS150/IS904"/>
</dbReference>
<accession>A0ABV4NR48</accession>
<evidence type="ECO:0000313" key="3">
    <source>
        <dbReference type="Proteomes" id="UP001569414"/>
    </source>
</evidence>
<dbReference type="RefSeq" id="WP_371844462.1">
    <property type="nucleotide sequence ID" value="NZ_JBGMEL010000018.1"/>
</dbReference>
<feature type="domain" description="Integrase catalytic" evidence="1">
    <location>
        <begin position="23"/>
        <end position="76"/>
    </location>
</feature>
<name>A0ABV4NR48_9GAMM</name>
<dbReference type="SUPFAM" id="SSF53098">
    <property type="entry name" value="Ribonuclease H-like"/>
    <property type="match status" value="1"/>
</dbReference>
<gene>
    <name evidence="2" type="ORF">ACCI51_15975</name>
</gene>
<comment type="caution">
    <text evidence="2">The sequence shown here is derived from an EMBL/GenBank/DDBJ whole genome shotgun (WGS) entry which is preliminary data.</text>
</comment>
<dbReference type="Proteomes" id="UP001569414">
    <property type="component" value="Unassembled WGS sequence"/>
</dbReference>
<dbReference type="PANTHER" id="PTHR46889">
    <property type="entry name" value="TRANSPOSASE INSF FOR INSERTION SEQUENCE IS3B-RELATED"/>
    <property type="match status" value="1"/>
</dbReference>
<dbReference type="Pfam" id="PF13333">
    <property type="entry name" value="rve_2"/>
    <property type="match status" value="1"/>
</dbReference>
<sequence length="79" mass="9291">MSESKCKPSMSRQANCWDNAAMESFFSRLKVELVYAGTFESEEQAKSEVFKYIKIFYNRVRRHSVLGYVSPAEYERNYA</sequence>
<dbReference type="InterPro" id="IPR012337">
    <property type="entry name" value="RNaseH-like_sf"/>
</dbReference>
<organism evidence="2 3">
    <name type="scientific">Microbulbifer echini</name>
    <dbReference type="NCBI Taxonomy" id="1529067"/>
    <lineage>
        <taxon>Bacteria</taxon>
        <taxon>Pseudomonadati</taxon>
        <taxon>Pseudomonadota</taxon>
        <taxon>Gammaproteobacteria</taxon>
        <taxon>Cellvibrionales</taxon>
        <taxon>Microbulbiferaceae</taxon>
        <taxon>Microbulbifer</taxon>
    </lineage>
</organism>
<dbReference type="EMBL" id="JBGMEL010000018">
    <property type="protein sequence ID" value="MFA0792047.1"/>
    <property type="molecule type" value="Genomic_DNA"/>
</dbReference>
<reference evidence="2 3" key="1">
    <citation type="submission" date="2024-08" db="EMBL/GenBank/DDBJ databases">
        <authorList>
            <person name="Ishaq N."/>
        </authorList>
    </citation>
    <scope>NUCLEOTIDE SEQUENCE [LARGE SCALE GENOMIC DNA]</scope>
    <source>
        <strain evidence="2 3">JCM 30400</strain>
    </source>
</reference>
<dbReference type="Gene3D" id="3.30.420.10">
    <property type="entry name" value="Ribonuclease H-like superfamily/Ribonuclease H"/>
    <property type="match status" value="1"/>
</dbReference>
<dbReference type="PANTHER" id="PTHR46889:SF4">
    <property type="entry name" value="TRANSPOSASE INSO FOR INSERTION SEQUENCE ELEMENT IS911B-RELATED"/>
    <property type="match status" value="1"/>
</dbReference>
<protein>
    <submittedName>
        <fullName evidence="2">Transposase</fullName>
    </submittedName>
</protein>
<keyword evidence="3" id="KW-1185">Reference proteome</keyword>
<proteinExistence type="predicted"/>